<dbReference type="SUPFAM" id="SSF55781">
    <property type="entry name" value="GAF domain-like"/>
    <property type="match status" value="1"/>
</dbReference>
<feature type="domain" description="DNA binding HTH" evidence="1">
    <location>
        <begin position="247"/>
        <end position="286"/>
    </location>
</feature>
<dbReference type="PRINTS" id="PR01590">
    <property type="entry name" value="HTHFIS"/>
</dbReference>
<gene>
    <name evidence="2" type="ORF">J2D75_04830</name>
</gene>
<dbReference type="InterPro" id="IPR002197">
    <property type="entry name" value="HTH_Fis"/>
</dbReference>
<evidence type="ECO:0000313" key="2">
    <source>
        <dbReference type="EMBL" id="MBO1327801.1"/>
    </source>
</evidence>
<name>A0ABS3LJN6_9PROT</name>
<dbReference type="Gene3D" id="1.10.10.60">
    <property type="entry name" value="Homeodomain-like"/>
    <property type="match status" value="1"/>
</dbReference>
<reference evidence="2 3" key="1">
    <citation type="submission" date="2021-03" db="EMBL/GenBank/DDBJ databases">
        <title>The complete genome sequence of Acetobacter suratthaniensis TBRC 1719.</title>
        <authorList>
            <person name="Charoenyingcharoen P."/>
            <person name="Yukphan P."/>
        </authorList>
    </citation>
    <scope>NUCLEOTIDE SEQUENCE [LARGE SCALE GENOMIC DNA]</scope>
    <source>
        <strain evidence="2 3">TBRC 1719</strain>
    </source>
</reference>
<dbReference type="EMBL" id="JAFVMG010000003">
    <property type="protein sequence ID" value="MBO1327801.1"/>
    <property type="molecule type" value="Genomic_DNA"/>
</dbReference>
<dbReference type="Proteomes" id="UP000664399">
    <property type="component" value="Unassembled WGS sequence"/>
</dbReference>
<evidence type="ECO:0000259" key="1">
    <source>
        <dbReference type="Pfam" id="PF02954"/>
    </source>
</evidence>
<proteinExistence type="predicted"/>
<dbReference type="SUPFAM" id="SSF46689">
    <property type="entry name" value="Homeodomain-like"/>
    <property type="match status" value="1"/>
</dbReference>
<dbReference type="InterPro" id="IPR029016">
    <property type="entry name" value="GAF-like_dom_sf"/>
</dbReference>
<dbReference type="Gene3D" id="3.30.450.40">
    <property type="match status" value="1"/>
</dbReference>
<keyword evidence="3" id="KW-1185">Reference proteome</keyword>
<sequence length="296" mass="31357">MDPSRQWRAEVLSSTELRQINDCAAPLLRVGLPEMQSLFSLVRDLGLMVLLSDARAVLLARCISDCHRAVCRRLHLQEGAVWDEGLAGTNGVGTALREGCSVALTRGDHWRFCFALLESHAVPVFDGQGQLAGALNLASFGNITTRPVAPLLREALFQAARRMEEQLLRGSYPGQRIVTLGPARGSSGPLVAVNEAGDIVGATHAARTMLGWGAGQQGPVADHTGKNVNGAGVFAARPVGVERAISFREAEEHVIRTALGLARGNVSAAARHLGISRATLYRKLKALEVPAPAGGG</sequence>
<accession>A0ABS3LJN6</accession>
<dbReference type="InterPro" id="IPR009057">
    <property type="entry name" value="Homeodomain-like_sf"/>
</dbReference>
<protein>
    <submittedName>
        <fullName evidence="2">Fis family transcriptional regulator</fullName>
    </submittedName>
</protein>
<dbReference type="Pfam" id="PF02954">
    <property type="entry name" value="HTH_8"/>
    <property type="match status" value="1"/>
</dbReference>
<comment type="caution">
    <text evidence="2">The sequence shown here is derived from an EMBL/GenBank/DDBJ whole genome shotgun (WGS) entry which is preliminary data.</text>
</comment>
<organism evidence="2 3">
    <name type="scientific">Acetobacter suratthaniensis</name>
    <dbReference type="NCBI Taxonomy" id="1502841"/>
    <lineage>
        <taxon>Bacteria</taxon>
        <taxon>Pseudomonadati</taxon>
        <taxon>Pseudomonadota</taxon>
        <taxon>Alphaproteobacteria</taxon>
        <taxon>Acetobacterales</taxon>
        <taxon>Acetobacteraceae</taxon>
        <taxon>Acetobacter</taxon>
    </lineage>
</organism>
<evidence type="ECO:0000313" key="3">
    <source>
        <dbReference type="Proteomes" id="UP000664399"/>
    </source>
</evidence>